<evidence type="ECO:0000313" key="2">
    <source>
        <dbReference type="Proteomes" id="UP000429555"/>
    </source>
</evidence>
<accession>A0A6I4KSD3</accession>
<proteinExistence type="predicted"/>
<comment type="caution">
    <text evidence="1">The sequence shown here is derived from an EMBL/GenBank/DDBJ whole genome shotgun (WGS) entry which is preliminary data.</text>
</comment>
<dbReference type="EMBL" id="WKJZ01000001">
    <property type="protein sequence ID" value="MVW75599.1"/>
    <property type="molecule type" value="Genomic_DNA"/>
</dbReference>
<evidence type="ECO:0000313" key="1">
    <source>
        <dbReference type="EMBL" id="MVW75599.1"/>
    </source>
</evidence>
<dbReference type="AlphaFoldDB" id="A0A6I4KSD3"/>
<dbReference type="Proteomes" id="UP000429555">
    <property type="component" value="Unassembled WGS sequence"/>
</dbReference>
<gene>
    <name evidence="1" type="ORF">GJV18_09740</name>
</gene>
<dbReference type="RefSeq" id="WP_160344877.1">
    <property type="nucleotide sequence ID" value="NZ_WKJZ01000001.1"/>
</dbReference>
<sequence length="49" mass="5134">MTEQVALDARALYTQAPDETPRRNAPSPQPIPLSFIALVTGAASSPGEP</sequence>
<name>A0A6I4KSD3_9PSED</name>
<organism evidence="1 2">
    <name type="scientific">Pseudomonas xionganensis</name>
    <dbReference type="NCBI Taxonomy" id="2654845"/>
    <lineage>
        <taxon>Bacteria</taxon>
        <taxon>Pseudomonadati</taxon>
        <taxon>Pseudomonadota</taxon>
        <taxon>Gammaproteobacteria</taxon>
        <taxon>Pseudomonadales</taxon>
        <taxon>Pseudomonadaceae</taxon>
        <taxon>Pseudomonas</taxon>
    </lineage>
</organism>
<protein>
    <submittedName>
        <fullName evidence="1">Uncharacterized protein</fullName>
    </submittedName>
</protein>
<reference evidence="1 2" key="1">
    <citation type="submission" date="2019-11" db="EMBL/GenBank/DDBJ databases">
        <title>Pseudomonas flavidum sp. nov., isolated from Baiyang Lake.</title>
        <authorList>
            <person name="Zhao Y."/>
        </authorList>
    </citation>
    <scope>NUCLEOTIDE SEQUENCE [LARGE SCALE GENOMIC DNA]</scope>
    <source>
        <strain evidence="2">R-22-3 w-18</strain>
    </source>
</reference>
<keyword evidence="2" id="KW-1185">Reference proteome</keyword>